<dbReference type="Proteomes" id="UP000315003">
    <property type="component" value="Chromosome"/>
</dbReference>
<dbReference type="AlphaFoldDB" id="A0A517SWX3"/>
<protein>
    <submittedName>
        <fullName evidence="1">Uncharacterized protein</fullName>
    </submittedName>
</protein>
<evidence type="ECO:0000313" key="2">
    <source>
        <dbReference type="Proteomes" id="UP000315003"/>
    </source>
</evidence>
<dbReference type="RefSeq" id="WP_145273632.1">
    <property type="nucleotide sequence ID" value="NZ_CP036272.1"/>
</dbReference>
<keyword evidence="2" id="KW-1185">Reference proteome</keyword>
<dbReference type="OrthoDB" id="9851402at2"/>
<organism evidence="1 2">
    <name type="scientific">Stieleria bergensis</name>
    <dbReference type="NCBI Taxonomy" id="2528025"/>
    <lineage>
        <taxon>Bacteria</taxon>
        <taxon>Pseudomonadati</taxon>
        <taxon>Planctomycetota</taxon>
        <taxon>Planctomycetia</taxon>
        <taxon>Pirellulales</taxon>
        <taxon>Pirellulaceae</taxon>
        <taxon>Stieleria</taxon>
    </lineage>
</organism>
<gene>
    <name evidence="1" type="ORF">SV7mr_31630</name>
</gene>
<proteinExistence type="predicted"/>
<reference evidence="1 2" key="1">
    <citation type="submission" date="2019-02" db="EMBL/GenBank/DDBJ databases">
        <title>Deep-cultivation of Planctomycetes and their phenomic and genomic characterization uncovers novel biology.</title>
        <authorList>
            <person name="Wiegand S."/>
            <person name="Jogler M."/>
            <person name="Boedeker C."/>
            <person name="Pinto D."/>
            <person name="Vollmers J."/>
            <person name="Rivas-Marin E."/>
            <person name="Kohn T."/>
            <person name="Peeters S.H."/>
            <person name="Heuer A."/>
            <person name="Rast P."/>
            <person name="Oberbeckmann S."/>
            <person name="Bunk B."/>
            <person name="Jeske O."/>
            <person name="Meyerdierks A."/>
            <person name="Storesund J.E."/>
            <person name="Kallscheuer N."/>
            <person name="Luecker S."/>
            <person name="Lage O.M."/>
            <person name="Pohl T."/>
            <person name="Merkel B.J."/>
            <person name="Hornburger P."/>
            <person name="Mueller R.-W."/>
            <person name="Bruemmer F."/>
            <person name="Labrenz M."/>
            <person name="Spormann A.M."/>
            <person name="Op den Camp H."/>
            <person name="Overmann J."/>
            <person name="Amann R."/>
            <person name="Jetten M.S.M."/>
            <person name="Mascher T."/>
            <person name="Medema M.H."/>
            <person name="Devos D.P."/>
            <person name="Kaster A.-K."/>
            <person name="Ovreas L."/>
            <person name="Rohde M."/>
            <person name="Galperin M.Y."/>
            <person name="Jogler C."/>
        </authorList>
    </citation>
    <scope>NUCLEOTIDE SEQUENCE [LARGE SCALE GENOMIC DNA]</scope>
    <source>
        <strain evidence="1 2">SV_7m_r</strain>
    </source>
</reference>
<sequence>MEPLSDELRYQYTLLLEQAIIVLRMRIRYADSVTMAEVHDYLDSLHNIGAMLRGAGSWKIPENIDADLQRYDDKWLGAEDGATNRQGLFTLLQRIRDGEFDGDASA</sequence>
<evidence type="ECO:0000313" key="1">
    <source>
        <dbReference type="EMBL" id="QDT60639.1"/>
    </source>
</evidence>
<dbReference type="EMBL" id="CP036272">
    <property type="protein sequence ID" value="QDT60639.1"/>
    <property type="molecule type" value="Genomic_DNA"/>
</dbReference>
<accession>A0A517SWX3</accession>
<name>A0A517SWX3_9BACT</name>